<evidence type="ECO:0000313" key="1">
    <source>
        <dbReference type="EMBL" id="QPT38861.1"/>
    </source>
</evidence>
<dbReference type="GeneID" id="84020906"/>
<name>A0A7T3BNA4_NEICI</name>
<reference evidence="1 2" key="1">
    <citation type="submission" date="2020-12" db="EMBL/GenBank/DDBJ databases">
        <title>FDA dAtabase for Regulatory Grade micrObial Sequences (FDA-ARGOS): Supporting development and validation of Infectious Disease Dx tests.</title>
        <authorList>
            <person name="Sproer C."/>
            <person name="Gronow S."/>
            <person name="Severitt S."/>
            <person name="Schroder I."/>
            <person name="Tallon L."/>
            <person name="Sadzewicz L."/>
            <person name="Zhao X."/>
            <person name="Boylan J."/>
            <person name="Ott S."/>
            <person name="Bowen H."/>
            <person name="Vavikolanu K."/>
            <person name="Mehta A."/>
            <person name="Aluvathingal J."/>
            <person name="Nadendla S."/>
            <person name="Lowell S."/>
            <person name="Myers T."/>
            <person name="Yan Y."/>
            <person name="Sichtig H."/>
        </authorList>
    </citation>
    <scope>NUCLEOTIDE SEQUENCE [LARGE SCALE GENOMIC DNA]</scope>
    <source>
        <strain evidence="1 2">FDAARGOS_871</strain>
    </source>
</reference>
<sequence length="231" mass="24694">MRGVMLKALSETAQDVLVELWELDLRPLGGEIHRFCNQVNAAGGAVVWQGRSYQAYPCIAEGFEMRSVGSGNRPRLTVSNLFGLVTGLSARYGQLAGAEVVRRLTYARFLDAVNFTNGNPSADSTQEAVERYTVEQLASLTAETAVLELAAPSESDGAAVPSRVMLADTCVWQYRGEGCGYTGRAVADRFDMPTTDATKDMCSGTLTGCRARFGMTAVLPFGGFPGADKVG</sequence>
<dbReference type="Proteomes" id="UP000594865">
    <property type="component" value="Chromosome"/>
</dbReference>
<dbReference type="AlphaFoldDB" id="A0A7T3BNA4"/>
<dbReference type="Pfam" id="PF05100">
    <property type="entry name" value="Phage_tail_L"/>
    <property type="match status" value="1"/>
</dbReference>
<dbReference type="InterPro" id="IPR006487">
    <property type="entry name" value="Phage_lambda_L"/>
</dbReference>
<gene>
    <name evidence="1" type="ORF">I6G28_05875</name>
</gene>
<dbReference type="EMBL" id="CP065726">
    <property type="protein sequence ID" value="QPT38861.1"/>
    <property type="molecule type" value="Genomic_DNA"/>
</dbReference>
<dbReference type="NCBIfam" id="TIGR01600">
    <property type="entry name" value="phage_tail_L"/>
    <property type="match status" value="1"/>
</dbReference>
<keyword evidence="2" id="KW-1185">Reference proteome</keyword>
<dbReference type="GO" id="GO:0046718">
    <property type="term" value="P:symbiont entry into host cell"/>
    <property type="evidence" value="ECO:0007669"/>
    <property type="project" value="InterPro"/>
</dbReference>
<organism evidence="1 2">
    <name type="scientific">Neisseria cinerea</name>
    <dbReference type="NCBI Taxonomy" id="483"/>
    <lineage>
        <taxon>Bacteria</taxon>
        <taxon>Pseudomonadati</taxon>
        <taxon>Pseudomonadota</taxon>
        <taxon>Betaproteobacteria</taxon>
        <taxon>Neisseriales</taxon>
        <taxon>Neisseriaceae</taxon>
        <taxon>Neisseria</taxon>
    </lineage>
</organism>
<protein>
    <submittedName>
        <fullName evidence="1">Phage minor tail protein L</fullName>
    </submittedName>
</protein>
<dbReference type="RefSeq" id="WP_197711730.1">
    <property type="nucleotide sequence ID" value="NZ_CP065726.1"/>
</dbReference>
<evidence type="ECO:0000313" key="2">
    <source>
        <dbReference type="Proteomes" id="UP000594865"/>
    </source>
</evidence>
<dbReference type="GO" id="GO:0051536">
    <property type="term" value="F:iron-sulfur cluster binding"/>
    <property type="evidence" value="ECO:0007669"/>
    <property type="project" value="InterPro"/>
</dbReference>
<dbReference type="GO" id="GO:0030430">
    <property type="term" value="C:host cell cytoplasm"/>
    <property type="evidence" value="ECO:0007669"/>
    <property type="project" value="InterPro"/>
</dbReference>
<accession>A0A7T3BNA4</accession>
<proteinExistence type="predicted"/>